<evidence type="ECO:0000313" key="4">
    <source>
        <dbReference type="Proteomes" id="UP000004893"/>
    </source>
</evidence>
<gene>
    <name evidence="3" type="ORF">CLOHYLEM_06867</name>
</gene>
<dbReference type="PANTHER" id="PTHR36834">
    <property type="entry name" value="MEMBRANE PROTEIN-RELATED"/>
    <property type="match status" value="1"/>
</dbReference>
<feature type="transmembrane region" description="Helical" evidence="1">
    <location>
        <begin position="127"/>
        <end position="146"/>
    </location>
</feature>
<organism evidence="3 4">
    <name type="scientific">[Clostridium] hylemonae DSM 15053</name>
    <dbReference type="NCBI Taxonomy" id="553973"/>
    <lineage>
        <taxon>Bacteria</taxon>
        <taxon>Bacillati</taxon>
        <taxon>Bacillota</taxon>
        <taxon>Clostridia</taxon>
        <taxon>Lachnospirales</taxon>
        <taxon>Lachnospiraceae</taxon>
    </lineage>
</organism>
<evidence type="ECO:0000256" key="1">
    <source>
        <dbReference type="SAM" id="Phobius"/>
    </source>
</evidence>
<evidence type="ECO:0000259" key="2">
    <source>
        <dbReference type="Pfam" id="PF04892"/>
    </source>
</evidence>
<reference evidence="3" key="2">
    <citation type="submission" date="2013-06" db="EMBL/GenBank/DDBJ databases">
        <title>Draft genome sequence of Clostridium hylemonae (DSM 15053).</title>
        <authorList>
            <person name="Sudarsanam P."/>
            <person name="Ley R."/>
            <person name="Guruge J."/>
            <person name="Turnbaugh P.J."/>
            <person name="Mahowald M."/>
            <person name="Liep D."/>
            <person name="Gordon J."/>
        </authorList>
    </citation>
    <scope>NUCLEOTIDE SEQUENCE</scope>
    <source>
        <strain evidence="3">DSM 15053</strain>
    </source>
</reference>
<comment type="caution">
    <text evidence="3">The sequence shown here is derived from an EMBL/GenBank/DDBJ whole genome shotgun (WGS) entry which is preliminary data.</text>
</comment>
<dbReference type="Proteomes" id="UP000004893">
    <property type="component" value="Unassembled WGS sequence"/>
</dbReference>
<feature type="transmembrane region" description="Helical" evidence="1">
    <location>
        <begin position="98"/>
        <end position="115"/>
    </location>
</feature>
<dbReference type="EMBL" id="ABYI02000034">
    <property type="protein sequence ID" value="EEG72845.1"/>
    <property type="molecule type" value="Genomic_DNA"/>
</dbReference>
<evidence type="ECO:0000313" key="3">
    <source>
        <dbReference type="EMBL" id="EEG72845.1"/>
    </source>
</evidence>
<feature type="transmembrane region" description="Helical" evidence="1">
    <location>
        <begin position="63"/>
        <end position="86"/>
    </location>
</feature>
<dbReference type="InterPro" id="IPR053150">
    <property type="entry name" value="Teicoplanin_resist-assoc"/>
</dbReference>
<dbReference type="PANTHER" id="PTHR36834:SF1">
    <property type="entry name" value="INTEGRAL MEMBRANE PROTEIN"/>
    <property type="match status" value="1"/>
</dbReference>
<protein>
    <submittedName>
        <fullName evidence="3">VanZ-like protein</fullName>
    </submittedName>
</protein>
<keyword evidence="4" id="KW-1185">Reference proteome</keyword>
<dbReference type="eggNOG" id="COG4767">
    <property type="taxonomic scope" value="Bacteria"/>
</dbReference>
<dbReference type="RefSeq" id="WP_006444224.1">
    <property type="nucleotide sequence ID" value="NZ_CP036524.1"/>
</dbReference>
<keyword evidence="1" id="KW-0812">Transmembrane</keyword>
<sequence>MNAKNRKRIRVIGKILFVFYIAFLVYFLLLSDWYGRTGVMQEYRYNLVLFREIKRFWEYREQLGMFAMFTNLFGNVLIFMPFGFFMPMASRHRSFFSALFYSFGLSLCVETFQLVTKVGSFDVDDLLLNTIGGVLGYIIFAICAAVRRRYDHKKKAKRQRRK</sequence>
<reference evidence="3" key="1">
    <citation type="submission" date="2009-02" db="EMBL/GenBank/DDBJ databases">
        <authorList>
            <person name="Fulton L."/>
            <person name="Clifton S."/>
            <person name="Fulton B."/>
            <person name="Xu J."/>
            <person name="Minx P."/>
            <person name="Pepin K.H."/>
            <person name="Johnson M."/>
            <person name="Bhonagiri V."/>
            <person name="Nash W.E."/>
            <person name="Mardis E.R."/>
            <person name="Wilson R.K."/>
        </authorList>
    </citation>
    <scope>NUCLEOTIDE SEQUENCE [LARGE SCALE GENOMIC DNA]</scope>
    <source>
        <strain evidence="3">DSM 15053</strain>
    </source>
</reference>
<dbReference type="OrthoDB" id="9805025at2"/>
<dbReference type="AlphaFoldDB" id="C0C452"/>
<feature type="domain" description="VanZ-like" evidence="2">
    <location>
        <begin position="17"/>
        <end position="143"/>
    </location>
</feature>
<dbReference type="STRING" id="553973.CLOHYLEM_06867"/>
<keyword evidence="1" id="KW-1133">Transmembrane helix</keyword>
<feature type="transmembrane region" description="Helical" evidence="1">
    <location>
        <begin position="12"/>
        <end position="30"/>
    </location>
</feature>
<name>C0C452_9FIRM</name>
<dbReference type="InterPro" id="IPR006976">
    <property type="entry name" value="VanZ-like"/>
</dbReference>
<dbReference type="HOGENOM" id="CLU_077618_5_2_9"/>
<accession>C0C452</accession>
<proteinExistence type="predicted"/>
<keyword evidence="1" id="KW-0472">Membrane</keyword>
<dbReference type="Pfam" id="PF04892">
    <property type="entry name" value="VanZ"/>
    <property type="match status" value="1"/>
</dbReference>